<evidence type="ECO:0000256" key="2">
    <source>
        <dbReference type="SAM" id="Phobius"/>
    </source>
</evidence>
<evidence type="ECO:0000313" key="4">
    <source>
        <dbReference type="Proteomes" id="UP000317648"/>
    </source>
</evidence>
<feature type="region of interest" description="Disordered" evidence="1">
    <location>
        <begin position="207"/>
        <end position="229"/>
    </location>
</feature>
<accession>A0A518DU46</accession>
<sequence>MSEGCVQPRKAWGIALVIYGVIVIVKLAVSNSFGGWLRILDRTKFCIVNYNWPLGAPTLSPRKSRVFATEAPSLAAASDVPVWPEFGPRSEAEWRQSSSKIQFPSDADRRGKWAGRPRGRPVWEPTSRCFFQTTLGAASRVLNAPRGYPQKLRVWGGNTLGSALMGTYSQISTCPVDTGEQSSRDGAVPNRRLAGQCDYLETFPHACRQSEGTGKPSPAPSWPGAAVDR</sequence>
<feature type="transmembrane region" description="Helical" evidence="2">
    <location>
        <begin position="12"/>
        <end position="29"/>
    </location>
</feature>
<organism evidence="3 4">
    <name type="scientific">Lignipirellula cremea</name>
    <dbReference type="NCBI Taxonomy" id="2528010"/>
    <lineage>
        <taxon>Bacteria</taxon>
        <taxon>Pseudomonadati</taxon>
        <taxon>Planctomycetota</taxon>
        <taxon>Planctomycetia</taxon>
        <taxon>Pirellulales</taxon>
        <taxon>Pirellulaceae</taxon>
        <taxon>Lignipirellula</taxon>
    </lineage>
</organism>
<gene>
    <name evidence="3" type="ORF">Pla8534_31640</name>
</gene>
<dbReference type="KEGG" id="lcre:Pla8534_31640"/>
<dbReference type="AlphaFoldDB" id="A0A518DU46"/>
<evidence type="ECO:0000313" key="3">
    <source>
        <dbReference type="EMBL" id="QDU95349.1"/>
    </source>
</evidence>
<evidence type="ECO:0000256" key="1">
    <source>
        <dbReference type="SAM" id="MobiDB-lite"/>
    </source>
</evidence>
<dbReference type="Proteomes" id="UP000317648">
    <property type="component" value="Chromosome"/>
</dbReference>
<reference evidence="3 4" key="1">
    <citation type="submission" date="2019-02" db="EMBL/GenBank/DDBJ databases">
        <title>Deep-cultivation of Planctomycetes and their phenomic and genomic characterization uncovers novel biology.</title>
        <authorList>
            <person name="Wiegand S."/>
            <person name="Jogler M."/>
            <person name="Boedeker C."/>
            <person name="Pinto D."/>
            <person name="Vollmers J."/>
            <person name="Rivas-Marin E."/>
            <person name="Kohn T."/>
            <person name="Peeters S.H."/>
            <person name="Heuer A."/>
            <person name="Rast P."/>
            <person name="Oberbeckmann S."/>
            <person name="Bunk B."/>
            <person name="Jeske O."/>
            <person name="Meyerdierks A."/>
            <person name="Storesund J.E."/>
            <person name="Kallscheuer N."/>
            <person name="Luecker S."/>
            <person name="Lage O.M."/>
            <person name="Pohl T."/>
            <person name="Merkel B.J."/>
            <person name="Hornburger P."/>
            <person name="Mueller R.-W."/>
            <person name="Bruemmer F."/>
            <person name="Labrenz M."/>
            <person name="Spormann A.M."/>
            <person name="Op den Camp H."/>
            <person name="Overmann J."/>
            <person name="Amann R."/>
            <person name="Jetten M.S.M."/>
            <person name="Mascher T."/>
            <person name="Medema M.H."/>
            <person name="Devos D.P."/>
            <person name="Kaster A.-K."/>
            <person name="Ovreas L."/>
            <person name="Rohde M."/>
            <person name="Galperin M.Y."/>
            <person name="Jogler C."/>
        </authorList>
    </citation>
    <scope>NUCLEOTIDE SEQUENCE [LARGE SCALE GENOMIC DNA]</scope>
    <source>
        <strain evidence="3 4">Pla85_3_4</strain>
    </source>
</reference>
<dbReference type="EMBL" id="CP036433">
    <property type="protein sequence ID" value="QDU95349.1"/>
    <property type="molecule type" value="Genomic_DNA"/>
</dbReference>
<keyword evidence="4" id="KW-1185">Reference proteome</keyword>
<keyword evidence="2" id="KW-0812">Transmembrane</keyword>
<name>A0A518DU46_9BACT</name>
<keyword evidence="2" id="KW-1133">Transmembrane helix</keyword>
<proteinExistence type="predicted"/>
<protein>
    <submittedName>
        <fullName evidence="3">Uncharacterized protein</fullName>
    </submittedName>
</protein>
<feature type="region of interest" description="Disordered" evidence="1">
    <location>
        <begin position="97"/>
        <end position="118"/>
    </location>
</feature>
<keyword evidence="2" id="KW-0472">Membrane</keyword>